<dbReference type="OrthoDB" id="3624112at2"/>
<evidence type="ECO:0000313" key="1">
    <source>
        <dbReference type="EMBL" id="KUM97431.1"/>
    </source>
</evidence>
<dbReference type="AlphaFoldDB" id="A0A117PXI5"/>
<protein>
    <submittedName>
        <fullName evidence="1">Uncharacterized protein</fullName>
    </submittedName>
</protein>
<organism evidence="1 2">
    <name type="scientific">Streptomyces cellostaticus</name>
    <dbReference type="NCBI Taxonomy" id="67285"/>
    <lineage>
        <taxon>Bacteria</taxon>
        <taxon>Bacillati</taxon>
        <taxon>Actinomycetota</taxon>
        <taxon>Actinomycetes</taxon>
        <taxon>Kitasatosporales</taxon>
        <taxon>Streptomycetaceae</taxon>
        <taxon>Streptomyces</taxon>
    </lineage>
</organism>
<accession>A0A117PXI5</accession>
<gene>
    <name evidence="1" type="ORF">AQI88_07555</name>
</gene>
<dbReference type="RefSeq" id="WP_066993945.1">
    <property type="nucleotide sequence ID" value="NZ_BNDU01000004.1"/>
</dbReference>
<comment type="caution">
    <text evidence="1">The sequence shown here is derived from an EMBL/GenBank/DDBJ whole genome shotgun (WGS) entry which is preliminary data.</text>
</comment>
<sequence length="219" mass="24900">MPPSTPNPAVQAWRDHDTQARTLPGMSLGRVPLTADPGDAERLWAMGTRRAELDNPVDLATPGQAAARAAIDRLCLIRDLTARAVQVDWDLRLPPDRADHLWKVLSHLHPPRTVAGLADADTALHAWRTRHYLCKLIWRRGPGFLQIRDRRWGDLRRFTADDPRYPAAIARLDRGVHHADICTDILEELTAEHLVLRADDLAWWLPYHVSRWLQEAMAV</sequence>
<evidence type="ECO:0000313" key="2">
    <source>
        <dbReference type="Proteomes" id="UP000054241"/>
    </source>
</evidence>
<dbReference type="Pfam" id="PF19142">
    <property type="entry name" value="DUF5825"/>
    <property type="match status" value="1"/>
</dbReference>
<dbReference type="Proteomes" id="UP000054241">
    <property type="component" value="Unassembled WGS sequence"/>
</dbReference>
<dbReference type="InterPro" id="IPR043863">
    <property type="entry name" value="DUF5825"/>
</dbReference>
<reference evidence="1 2" key="1">
    <citation type="submission" date="2015-10" db="EMBL/GenBank/DDBJ databases">
        <title>Draft genome sequence of Streptomyces cellostaticus DSM 40189, type strain for the species Streptomyces cellostaticus.</title>
        <authorList>
            <person name="Ruckert C."/>
            <person name="Winkler A."/>
            <person name="Kalinowski J."/>
            <person name="Kampfer P."/>
            <person name="Glaeser S."/>
        </authorList>
    </citation>
    <scope>NUCLEOTIDE SEQUENCE [LARGE SCALE GENOMIC DNA]</scope>
    <source>
        <strain evidence="1 2">DSM 40189</strain>
    </source>
</reference>
<dbReference type="EMBL" id="LMWL01000010">
    <property type="protein sequence ID" value="KUM97431.1"/>
    <property type="molecule type" value="Genomic_DNA"/>
</dbReference>
<keyword evidence="2" id="KW-1185">Reference proteome</keyword>
<name>A0A117PXI5_9ACTN</name>
<proteinExistence type="predicted"/>
<dbReference type="STRING" id="67285.AQI88_07555"/>